<evidence type="ECO:0000259" key="3">
    <source>
        <dbReference type="PROSITE" id="PS51272"/>
    </source>
</evidence>
<evidence type="ECO:0000313" key="4">
    <source>
        <dbReference type="EMBL" id="WAA12134.1"/>
    </source>
</evidence>
<dbReference type="Pfam" id="PF08239">
    <property type="entry name" value="SH3_3"/>
    <property type="match status" value="1"/>
</dbReference>
<proteinExistence type="predicted"/>
<dbReference type="EMBL" id="CP106877">
    <property type="protein sequence ID" value="WAA12134.1"/>
    <property type="molecule type" value="Genomic_DNA"/>
</dbReference>
<dbReference type="GO" id="GO:0004040">
    <property type="term" value="F:amidase activity"/>
    <property type="evidence" value="ECO:0007669"/>
    <property type="project" value="InterPro"/>
</dbReference>
<name>A0A9E8RYE6_9BACI</name>
<dbReference type="Pfam" id="PF00395">
    <property type="entry name" value="SLH"/>
    <property type="match status" value="3"/>
</dbReference>
<dbReference type="InterPro" id="IPR001119">
    <property type="entry name" value="SLH_dom"/>
</dbReference>
<reference evidence="4" key="1">
    <citation type="submission" date="2022-09" db="EMBL/GenBank/DDBJ databases">
        <title>Complete Genomes of Fervidibacillus albus and Fervidibacillus halotolerans isolated from tidal flat sediments.</title>
        <authorList>
            <person name="Kwon K.K."/>
            <person name="Yang S.-H."/>
            <person name="Park M.J."/>
            <person name="Oh H.-M."/>
        </authorList>
    </citation>
    <scope>NUCLEOTIDE SEQUENCE</scope>
    <source>
        <strain evidence="4">MEBiC13594</strain>
    </source>
</reference>
<dbReference type="KEGG" id="fhl:OE105_11230"/>
<dbReference type="InterPro" id="IPR051465">
    <property type="entry name" value="Cell_Envelope_Struct_Comp"/>
</dbReference>
<organism evidence="4 5">
    <name type="scientific">Fervidibacillus halotolerans</name>
    <dbReference type="NCBI Taxonomy" id="2980027"/>
    <lineage>
        <taxon>Bacteria</taxon>
        <taxon>Bacillati</taxon>
        <taxon>Bacillota</taxon>
        <taxon>Bacilli</taxon>
        <taxon>Bacillales</taxon>
        <taxon>Bacillaceae</taxon>
        <taxon>Fervidibacillus</taxon>
    </lineage>
</organism>
<feature type="domain" description="SLH" evidence="3">
    <location>
        <begin position="20"/>
        <end position="83"/>
    </location>
</feature>
<keyword evidence="1 2" id="KW-0732">Signal</keyword>
<dbReference type="PANTHER" id="PTHR43308:SF5">
    <property type="entry name" value="S-LAYER PROTEIN _ PEPTIDOGLYCAN ENDO-BETA-N-ACETYLGLUCOSAMINIDASE"/>
    <property type="match status" value="1"/>
</dbReference>
<dbReference type="SMART" id="SM00047">
    <property type="entry name" value="LYZ2"/>
    <property type="match status" value="1"/>
</dbReference>
<dbReference type="Pfam" id="PF01832">
    <property type="entry name" value="Glucosaminidase"/>
    <property type="match status" value="1"/>
</dbReference>
<dbReference type="InterPro" id="IPR003646">
    <property type="entry name" value="SH3-like_bac-type"/>
</dbReference>
<dbReference type="Proteomes" id="UP001164726">
    <property type="component" value="Chromosome"/>
</dbReference>
<dbReference type="Gene3D" id="2.30.30.40">
    <property type="entry name" value="SH3 Domains"/>
    <property type="match status" value="2"/>
</dbReference>
<dbReference type="PROSITE" id="PS51272">
    <property type="entry name" value="SLH"/>
    <property type="match status" value="3"/>
</dbReference>
<protein>
    <submittedName>
        <fullName evidence="4">S-layer homology domain-containing protein</fullName>
    </submittedName>
</protein>
<dbReference type="PANTHER" id="PTHR43308">
    <property type="entry name" value="OUTER MEMBRANE PROTEIN ALPHA-RELATED"/>
    <property type="match status" value="1"/>
</dbReference>
<evidence type="ECO:0000256" key="2">
    <source>
        <dbReference type="SAM" id="SignalP"/>
    </source>
</evidence>
<gene>
    <name evidence="4" type="ORF">OE105_11230</name>
</gene>
<evidence type="ECO:0000256" key="1">
    <source>
        <dbReference type="ARBA" id="ARBA00022729"/>
    </source>
</evidence>
<feature type="domain" description="SLH" evidence="3">
    <location>
        <begin position="144"/>
        <end position="210"/>
    </location>
</feature>
<sequence>MKKIFLALFTSMVVMPFFANNIYAESDIEGHYFEEEMRLLIEMNILKGYGDGTYKPDEPITRAQFTALVVRLLELPETDEFPSFTDIKKDDWFRVEVATAEKYGLVKGYENGQFHPDYKISRQQMAVIMDRVIQYKEASPGNIELTFADEKEIADWAKSAVQTVVNFGLMNGKLINDELFFAPNDPATRGEVAAVLTRFLRAIGEVDDSPKRVVNVTQYPYDFQTVLSMQADNNPKVDGTGLFTATEELVAYYLNPENFSEDDPEFFQFLKLSYTDGFDGDMINADILPQSEGNPLKGTAEYFLEAAERFQVNPIYLIVHALHETGKGTSDLAKGVPVNDEGEIVEEEEATHIVYNMYGYGAVDSDPLQGGAKYAFEQKWFSPREAIIGGAEIIANSYITKYGQDTLYKMRWNPENPTVHQYATHVEWATSQARELYELFSTYDLVDKAILYFDVPKYINQPASSPLPAPEDRYAVFEVPDGLIGETKVNLKFRTYPWGTVMETLKKGTTVSILGENGGWYKVSVDGKVGWVSGDREYFNIKNALQIQLDSGYLNVRKDPTTNATIVGRLKNNDIVYGVIDENGKFVMDGTKKWYKIHYKINEKWDYAWIYGEFVK</sequence>
<feature type="signal peptide" evidence="2">
    <location>
        <begin position="1"/>
        <end position="19"/>
    </location>
</feature>
<feature type="chain" id="PRO_5039156621" evidence="2">
    <location>
        <begin position="20"/>
        <end position="616"/>
    </location>
</feature>
<evidence type="ECO:0000313" key="5">
    <source>
        <dbReference type="Proteomes" id="UP001164726"/>
    </source>
</evidence>
<dbReference type="RefSeq" id="WP_275420265.1">
    <property type="nucleotide sequence ID" value="NZ_CP106877.1"/>
</dbReference>
<dbReference type="AlphaFoldDB" id="A0A9E8RYE6"/>
<feature type="domain" description="SLH" evidence="3">
    <location>
        <begin position="84"/>
        <end position="143"/>
    </location>
</feature>
<dbReference type="InterPro" id="IPR002901">
    <property type="entry name" value="MGlyc_endo_b_GlcNAc-like_dom"/>
</dbReference>
<keyword evidence="5" id="KW-1185">Reference proteome</keyword>
<accession>A0A9E8RYE6</accession>